<gene>
    <name evidence="3" type="ORF">SAMN04488138_106196</name>
</gene>
<feature type="transmembrane region" description="Helical" evidence="1">
    <location>
        <begin position="222"/>
        <end position="240"/>
    </location>
</feature>
<feature type="signal peptide" evidence="2">
    <location>
        <begin position="1"/>
        <end position="21"/>
    </location>
</feature>
<dbReference type="STRING" id="576117.SAMN04488138_106196"/>
<keyword evidence="4" id="KW-1185">Reference proteome</keyword>
<dbReference type="AlphaFoldDB" id="A0A1I3SFK4"/>
<evidence type="ECO:0008006" key="5">
    <source>
        <dbReference type="Google" id="ProtNLM"/>
    </source>
</evidence>
<feature type="chain" id="PRO_5010194874" description="Transmembrane protein (Alph_Pro_TM)" evidence="2">
    <location>
        <begin position="22"/>
        <end position="249"/>
    </location>
</feature>
<dbReference type="OrthoDB" id="9815212at2"/>
<evidence type="ECO:0000256" key="1">
    <source>
        <dbReference type="SAM" id="Phobius"/>
    </source>
</evidence>
<keyword evidence="1" id="KW-0812">Transmembrane</keyword>
<dbReference type="Proteomes" id="UP000183299">
    <property type="component" value="Unassembled WGS sequence"/>
</dbReference>
<evidence type="ECO:0000313" key="4">
    <source>
        <dbReference type="Proteomes" id="UP000183299"/>
    </source>
</evidence>
<organism evidence="3 4">
    <name type="scientific">Celeribacter halophilus</name>
    <dbReference type="NCBI Taxonomy" id="576117"/>
    <lineage>
        <taxon>Bacteria</taxon>
        <taxon>Pseudomonadati</taxon>
        <taxon>Pseudomonadota</taxon>
        <taxon>Alphaproteobacteria</taxon>
        <taxon>Rhodobacterales</taxon>
        <taxon>Roseobacteraceae</taxon>
        <taxon>Celeribacter</taxon>
    </lineage>
</organism>
<keyword evidence="1" id="KW-0472">Membrane</keyword>
<keyword evidence="1" id="KW-1133">Transmembrane helix</keyword>
<sequence>MRMRHLIALVAFTFLPLMAQAEQVVAALSQTRVAVNANFDGSEILVYGAIKREDAIPENDPLDVIITVAGPEHVETIRRKDRRFGIWINVEAQVVGHTPTFYTVASTRALHDILPPLTDSLWKITADKRILPGMRGLPAREALIRLRKDADLYRTREGEVDLIQDTLFNTSIALPSNIDEGVYTTRIFLVRGGQVIDSYGTSINVQKVGIERWLYNLAYDNALIYGIMALAIAGLFGWGASEAFRLLRR</sequence>
<name>A0A1I3SFK4_9RHOB</name>
<evidence type="ECO:0000313" key="3">
    <source>
        <dbReference type="EMBL" id="SFJ57528.1"/>
    </source>
</evidence>
<dbReference type="InterPro" id="IPR019088">
    <property type="entry name" value="CHP02186-rel_TM"/>
</dbReference>
<proteinExistence type="predicted"/>
<reference evidence="3 4" key="1">
    <citation type="submission" date="2016-10" db="EMBL/GenBank/DDBJ databases">
        <authorList>
            <person name="de Groot N.N."/>
        </authorList>
    </citation>
    <scope>NUCLEOTIDE SEQUENCE [LARGE SCALE GENOMIC DNA]</scope>
    <source>
        <strain evidence="3 4">CGMCC 1.8891</strain>
    </source>
</reference>
<dbReference type="Pfam" id="PF09608">
    <property type="entry name" value="Alph_Pro_TM"/>
    <property type="match status" value="1"/>
</dbReference>
<keyword evidence="2" id="KW-0732">Signal</keyword>
<dbReference type="EMBL" id="FORY01000006">
    <property type="protein sequence ID" value="SFJ57528.1"/>
    <property type="molecule type" value="Genomic_DNA"/>
</dbReference>
<protein>
    <recommendedName>
        <fullName evidence="5">Transmembrane protein (Alph_Pro_TM)</fullName>
    </recommendedName>
</protein>
<evidence type="ECO:0000256" key="2">
    <source>
        <dbReference type="SAM" id="SignalP"/>
    </source>
</evidence>
<accession>A0A1I3SFK4</accession>